<dbReference type="EMBL" id="JAPRFR010000003">
    <property type="protein sequence ID" value="MCZ0726184.1"/>
    <property type="molecule type" value="Genomic_DNA"/>
</dbReference>
<proteinExistence type="predicted"/>
<accession>A0A9X3FVX8</accession>
<gene>
    <name evidence="3" type="ORF">OW157_06365</name>
</gene>
<comment type="caution">
    <text evidence="3">The sequence shown here is derived from an EMBL/GenBank/DDBJ whole genome shotgun (WGS) entry which is preliminary data.</text>
</comment>
<evidence type="ECO:0000313" key="3">
    <source>
        <dbReference type="EMBL" id="MCZ0726184.1"/>
    </source>
</evidence>
<evidence type="ECO:0000256" key="1">
    <source>
        <dbReference type="SAM" id="MobiDB-lite"/>
    </source>
</evidence>
<keyword evidence="2" id="KW-0812">Transmembrane</keyword>
<keyword evidence="2" id="KW-0472">Membrane</keyword>
<protein>
    <recommendedName>
        <fullName evidence="5">DUF1129 family protein</fullName>
    </recommendedName>
</protein>
<keyword evidence="4" id="KW-1185">Reference proteome</keyword>
<feature type="transmembrane region" description="Helical" evidence="2">
    <location>
        <begin position="213"/>
        <end position="231"/>
    </location>
</feature>
<dbReference type="AlphaFoldDB" id="A0A9X3FVX8"/>
<feature type="region of interest" description="Disordered" evidence="1">
    <location>
        <begin position="305"/>
        <end position="327"/>
    </location>
</feature>
<feature type="transmembrane region" description="Helical" evidence="2">
    <location>
        <begin position="143"/>
        <end position="163"/>
    </location>
</feature>
<feature type="compositionally biased region" description="Basic and acidic residues" evidence="1">
    <location>
        <begin position="310"/>
        <end position="320"/>
    </location>
</feature>
<feature type="transmembrane region" description="Helical" evidence="2">
    <location>
        <begin position="109"/>
        <end position="131"/>
    </location>
</feature>
<keyword evidence="2" id="KW-1133">Transmembrane helix</keyword>
<evidence type="ECO:0008006" key="5">
    <source>
        <dbReference type="Google" id="ProtNLM"/>
    </source>
</evidence>
<sequence>MSQTTHEHSAQEASLSLYKKNKERIKNLDPAFQDFYLDCQSYLYLSTPPSLAVDQALSQLIDKLELAQKQGISIDAMIGLDGESYCKQVLRRLKAPKYSFEVTPYMKYIFYYVLLTMTIVAIFEGIRGGFYYGDLAAAFQMPIAISLLGLPLQVLTILTAFFFGVQFRLNRSFDATWYSNGNPLYLAAFLISLLAAITIPFITHYYGVFLVHFPVWLVLLVALITAISQYLSDKINLSDHFFNYVDARQANDQATKRESQNYEAITSDDYYGSEDEEFDTDKANDNNLTLWQTVRLKNPLITRKSYRKMRQQEDKADKEHKNHSKKH</sequence>
<organism evidence="3 4">
    <name type="scientific">Aerococcus kribbianus</name>
    <dbReference type="NCBI Taxonomy" id="2999064"/>
    <lineage>
        <taxon>Bacteria</taxon>
        <taxon>Bacillati</taxon>
        <taxon>Bacillota</taxon>
        <taxon>Bacilli</taxon>
        <taxon>Lactobacillales</taxon>
        <taxon>Aerococcaceae</taxon>
        <taxon>Aerococcus</taxon>
    </lineage>
</organism>
<dbReference type="SUPFAM" id="SSF158560">
    <property type="entry name" value="BH3980-like"/>
    <property type="match status" value="1"/>
</dbReference>
<dbReference type="Gene3D" id="1.10.1900.10">
    <property type="entry name" value="c-terminal domain of poly(a) binding protein"/>
    <property type="match status" value="1"/>
</dbReference>
<evidence type="ECO:0000313" key="4">
    <source>
        <dbReference type="Proteomes" id="UP001146670"/>
    </source>
</evidence>
<evidence type="ECO:0000256" key="2">
    <source>
        <dbReference type="SAM" id="Phobius"/>
    </source>
</evidence>
<reference evidence="3" key="1">
    <citation type="submission" date="2022-12" db="EMBL/GenBank/DDBJ databases">
        <title>Description and comparative metabolic analysis of Aerococcus sp. nov., isolated from the feces of a pig.</title>
        <authorList>
            <person name="Chang Y.-H."/>
        </authorList>
    </citation>
    <scope>NUCLEOTIDE SEQUENCE</scope>
    <source>
        <strain evidence="3">YH-aer222</strain>
    </source>
</reference>
<name>A0A9X3FVX8_9LACT</name>
<dbReference type="RefSeq" id="WP_268752515.1">
    <property type="nucleotide sequence ID" value="NZ_JAPRFQ010000003.1"/>
</dbReference>
<feature type="transmembrane region" description="Helical" evidence="2">
    <location>
        <begin position="184"/>
        <end position="207"/>
    </location>
</feature>
<dbReference type="Proteomes" id="UP001146670">
    <property type="component" value="Unassembled WGS sequence"/>
</dbReference>